<proteinExistence type="inferred from homology"/>
<evidence type="ECO:0000256" key="5">
    <source>
        <dbReference type="ARBA" id="ARBA00022823"/>
    </source>
</evidence>
<dbReference type="AlphaFoldDB" id="A0AA88GQW8"/>
<feature type="compositionally biased region" description="Low complexity" evidence="11">
    <location>
        <begin position="173"/>
        <end position="203"/>
    </location>
</feature>
<keyword evidence="6" id="KW-0809">Transit peptide</keyword>
<dbReference type="SUPFAM" id="SSF52777">
    <property type="entry name" value="CoA-dependent acyltransferases"/>
    <property type="match status" value="1"/>
</dbReference>
<evidence type="ECO:0000256" key="8">
    <source>
        <dbReference type="ARBA" id="ARBA00023315"/>
    </source>
</evidence>
<dbReference type="Gene3D" id="2.40.50.100">
    <property type="match status" value="1"/>
</dbReference>
<dbReference type="InterPro" id="IPR011053">
    <property type="entry name" value="Single_hybrid_motif"/>
</dbReference>
<feature type="compositionally biased region" description="Low complexity" evidence="11">
    <location>
        <begin position="268"/>
        <end position="287"/>
    </location>
</feature>
<dbReference type="PROSITE" id="PS50968">
    <property type="entry name" value="BIOTINYL_LIPOYL"/>
    <property type="match status" value="1"/>
</dbReference>
<dbReference type="FunFam" id="2.40.50.100:FF:000013">
    <property type="entry name" value="Dihydrolipoamide acetyltransferase component of pyruvate dehydrogenase complex"/>
    <property type="match status" value="1"/>
</dbReference>
<dbReference type="FunFam" id="4.10.320.10:FF:000002">
    <property type="entry name" value="Dihydrolipoamide acetyltransferase component of pyruvate dehydrogenase complex"/>
    <property type="match status" value="1"/>
</dbReference>
<dbReference type="SUPFAM" id="SSF51230">
    <property type="entry name" value="Single hybrid motif"/>
    <property type="match status" value="1"/>
</dbReference>
<dbReference type="PROSITE" id="PS00189">
    <property type="entry name" value="LIPOYL"/>
    <property type="match status" value="1"/>
</dbReference>
<dbReference type="InterPro" id="IPR000089">
    <property type="entry name" value="Biotin_lipoyl"/>
</dbReference>
<evidence type="ECO:0000256" key="7">
    <source>
        <dbReference type="ARBA" id="ARBA00023128"/>
    </source>
</evidence>
<comment type="catalytic activity">
    <reaction evidence="9">
        <text>N(6)-[(R)-dihydrolipoyl]-L-lysyl-[protein] + 2-methylpropanoyl-CoA = N(6)-[(R)-S(8)-2-methylpropanoyldihydrolipoyl]-L-lysyl-[protein] + CoA</text>
        <dbReference type="Rhea" id="RHEA:18865"/>
        <dbReference type="Rhea" id="RHEA-COMP:10475"/>
        <dbReference type="Rhea" id="RHEA-COMP:10497"/>
        <dbReference type="ChEBI" id="CHEBI:57287"/>
        <dbReference type="ChEBI" id="CHEBI:57338"/>
        <dbReference type="ChEBI" id="CHEBI:83100"/>
        <dbReference type="ChEBI" id="CHEBI:83142"/>
        <dbReference type="EC" id="2.3.1.168"/>
    </reaction>
    <physiologicalReaction direction="left-to-right" evidence="9">
        <dbReference type="Rhea" id="RHEA:18866"/>
    </physiologicalReaction>
</comment>
<dbReference type="GO" id="GO:0005829">
    <property type="term" value="C:cytosol"/>
    <property type="evidence" value="ECO:0007669"/>
    <property type="project" value="UniProtKB-ARBA"/>
</dbReference>
<evidence type="ECO:0000313" key="15">
    <source>
        <dbReference type="Proteomes" id="UP000816034"/>
    </source>
</evidence>
<dbReference type="InterPro" id="IPR001078">
    <property type="entry name" value="2-oxoacid_DH_actylTfrase"/>
</dbReference>
<evidence type="ECO:0000259" key="13">
    <source>
        <dbReference type="PROSITE" id="PS51826"/>
    </source>
</evidence>
<dbReference type="Gene3D" id="4.10.320.10">
    <property type="entry name" value="E3-binding domain"/>
    <property type="match status" value="1"/>
</dbReference>
<comment type="similarity">
    <text evidence="3 10">Belongs to the 2-oxoacid dehydrogenase family.</text>
</comment>
<dbReference type="InterPro" id="IPR003016">
    <property type="entry name" value="2-oxoA_DH_lipoyl-BS"/>
</dbReference>
<dbReference type="GO" id="GO:0031405">
    <property type="term" value="F:lipoic acid binding"/>
    <property type="evidence" value="ECO:0007669"/>
    <property type="project" value="TreeGrafter"/>
</dbReference>
<dbReference type="RefSeq" id="XP_044549208.1">
    <property type="nucleotide sequence ID" value="XM_044693814.1"/>
</dbReference>
<evidence type="ECO:0000256" key="6">
    <source>
        <dbReference type="ARBA" id="ARBA00022946"/>
    </source>
</evidence>
<dbReference type="Gene3D" id="3.30.559.10">
    <property type="entry name" value="Chloramphenicol acetyltransferase-like domain"/>
    <property type="match status" value="1"/>
</dbReference>
<protein>
    <recommendedName>
        <fullName evidence="10">Dihydrolipoamide acetyltransferase component of pyruvate dehydrogenase complex</fullName>
        <ecNumber evidence="10">2.3.1.-</ecNumber>
    </recommendedName>
</protein>
<feature type="region of interest" description="Disordered" evidence="11">
    <location>
        <begin position="255"/>
        <end position="287"/>
    </location>
</feature>
<evidence type="ECO:0000313" key="14">
    <source>
        <dbReference type="EMBL" id="KAG2383529.1"/>
    </source>
</evidence>
<evidence type="ECO:0000256" key="4">
    <source>
        <dbReference type="ARBA" id="ARBA00022679"/>
    </source>
</evidence>
<dbReference type="InterPro" id="IPR004167">
    <property type="entry name" value="PSBD"/>
</dbReference>
<dbReference type="InterPro" id="IPR023213">
    <property type="entry name" value="CAT-like_dom_sf"/>
</dbReference>
<sequence>MLSKNLTRFLCNKKKASLSAATTGLRCAAQSTAASASGASISFAIHQQHTGKRGFHQVKNKKINVVGTTSGFNHHQQQMVREFHTSSVSQKKIIPFILADIGEGITKVEVVKWFIKEGDHIEQFQNVAEVMSDKANVEISSRYDGIVKKLCYNVGDIAKVGAPLIEIEVADSASSPTSTQQPSAASSTPSSAAASTTTSAPSTNEALVEDSIGKVLTTPAVRRLARENSIDLTKVQPTGRNGRVLKEDVLSYLQDPSAQSKKTEKQPTPTIATTPSVTSAATTTTVAQDRREPVRGLMRTMIKTMNAATKVPHFGYKDEICMDNLIVLRQHLKKMAEKQGVKLSYMPFIIKAVSLALNEYPVLNSSLSEDETEIIYKADHNIGVAMDTPNGLLVPNIKRVQNKSIMEIAAELNRLQELGKQGKLGMDDLKGGTFTLSNIGTIGGTYADPVLSIPEVCIGAIGMIKKVASFDEHNHVVPKNIMFISWAADHRVIDGATMARFSNRWKEFLEEPDNFIVSLK</sequence>
<comment type="caution">
    <text evidence="14">The sequence shown here is derived from an EMBL/GenBank/DDBJ whole genome shotgun (WGS) entry which is preliminary data.</text>
</comment>
<evidence type="ECO:0000256" key="10">
    <source>
        <dbReference type="RuleBase" id="RU003423"/>
    </source>
</evidence>
<comment type="subcellular location">
    <subcellularLocation>
        <location evidence="2">Mitochondrion matrix</location>
    </subcellularLocation>
</comment>
<dbReference type="GeneID" id="68096655"/>
<dbReference type="FunFam" id="3.30.559.10:FF:000027">
    <property type="entry name" value="Dihydrolipoamide acetyltransferase component of pyruvate dehydrogenase complex"/>
    <property type="match status" value="1"/>
</dbReference>
<dbReference type="GO" id="GO:0043754">
    <property type="term" value="F:dihydrolipoamide branched chain acyltransferase activity"/>
    <property type="evidence" value="ECO:0007669"/>
    <property type="project" value="UniProtKB-EC"/>
</dbReference>
<dbReference type="InterPro" id="IPR050743">
    <property type="entry name" value="2-oxoacid_DH_E2_comp"/>
</dbReference>
<feature type="domain" description="Lipoyl-binding" evidence="12">
    <location>
        <begin position="93"/>
        <end position="168"/>
    </location>
</feature>
<dbReference type="Pfam" id="PF00364">
    <property type="entry name" value="Biotin_lipoyl"/>
    <property type="match status" value="1"/>
</dbReference>
<keyword evidence="4 10" id="KW-0808">Transferase</keyword>
<comment type="cofactor">
    <cofactor evidence="1 10">
        <name>(R)-lipoate</name>
        <dbReference type="ChEBI" id="CHEBI:83088"/>
    </cofactor>
</comment>
<name>A0AA88GQW8_NAELO</name>
<keyword evidence="15" id="KW-1185">Reference proteome</keyword>
<dbReference type="SUPFAM" id="SSF47005">
    <property type="entry name" value="Peripheral subunit-binding domain of 2-oxo acid dehydrogenase complex"/>
    <property type="match status" value="1"/>
</dbReference>
<keyword evidence="7" id="KW-0496">Mitochondrion</keyword>
<keyword evidence="5 10" id="KW-0450">Lipoyl</keyword>
<evidence type="ECO:0000256" key="2">
    <source>
        <dbReference type="ARBA" id="ARBA00004305"/>
    </source>
</evidence>
<evidence type="ECO:0000256" key="1">
    <source>
        <dbReference type="ARBA" id="ARBA00001938"/>
    </source>
</evidence>
<feature type="domain" description="Peripheral subunit-binding (PSBD)" evidence="13">
    <location>
        <begin position="216"/>
        <end position="253"/>
    </location>
</feature>
<dbReference type="EC" id="2.3.1.-" evidence="10"/>
<evidence type="ECO:0000256" key="11">
    <source>
        <dbReference type="SAM" id="MobiDB-lite"/>
    </source>
</evidence>
<dbReference type="EMBL" id="PYSW02000020">
    <property type="protein sequence ID" value="KAG2383529.1"/>
    <property type="molecule type" value="Genomic_DNA"/>
</dbReference>
<evidence type="ECO:0000256" key="9">
    <source>
        <dbReference type="ARBA" id="ARBA00051775"/>
    </source>
</evidence>
<dbReference type="PROSITE" id="PS51826">
    <property type="entry name" value="PSBD"/>
    <property type="match status" value="1"/>
</dbReference>
<reference evidence="14 15" key="1">
    <citation type="journal article" date="2018" name="BMC Genomics">
        <title>The genome of Naegleria lovaniensis, the basis for a comparative approach to unravel pathogenicity factors of the human pathogenic amoeba N. fowleri.</title>
        <authorList>
            <person name="Liechti N."/>
            <person name="Schurch N."/>
            <person name="Bruggmann R."/>
            <person name="Wittwer M."/>
        </authorList>
    </citation>
    <scope>NUCLEOTIDE SEQUENCE [LARGE SCALE GENOMIC DNA]</scope>
    <source>
        <strain evidence="14 15">ATCC 30569</strain>
    </source>
</reference>
<feature type="region of interest" description="Disordered" evidence="11">
    <location>
        <begin position="173"/>
        <end position="206"/>
    </location>
</feature>
<dbReference type="PANTHER" id="PTHR43178">
    <property type="entry name" value="DIHYDROLIPOAMIDE ACETYLTRANSFERASE COMPONENT OF PYRUVATE DEHYDROGENASE COMPLEX"/>
    <property type="match status" value="1"/>
</dbReference>
<dbReference type="Pfam" id="PF00198">
    <property type="entry name" value="2-oxoacid_dh"/>
    <property type="match status" value="1"/>
</dbReference>
<evidence type="ECO:0000259" key="12">
    <source>
        <dbReference type="PROSITE" id="PS50968"/>
    </source>
</evidence>
<keyword evidence="8 10" id="KW-0012">Acyltransferase</keyword>
<dbReference type="GO" id="GO:0005759">
    <property type="term" value="C:mitochondrial matrix"/>
    <property type="evidence" value="ECO:0007669"/>
    <property type="project" value="UniProtKB-SubCell"/>
</dbReference>
<dbReference type="PANTHER" id="PTHR43178:SF5">
    <property type="entry name" value="LIPOAMIDE ACYLTRANSFERASE COMPONENT OF BRANCHED-CHAIN ALPHA-KETO ACID DEHYDROGENASE COMPLEX, MITOCHONDRIAL"/>
    <property type="match status" value="1"/>
</dbReference>
<dbReference type="Proteomes" id="UP000816034">
    <property type="component" value="Unassembled WGS sequence"/>
</dbReference>
<evidence type="ECO:0000256" key="3">
    <source>
        <dbReference type="ARBA" id="ARBA00007317"/>
    </source>
</evidence>
<dbReference type="Pfam" id="PF02817">
    <property type="entry name" value="E3_binding"/>
    <property type="match status" value="1"/>
</dbReference>
<organism evidence="14 15">
    <name type="scientific">Naegleria lovaniensis</name>
    <name type="common">Amoeba</name>
    <dbReference type="NCBI Taxonomy" id="51637"/>
    <lineage>
        <taxon>Eukaryota</taxon>
        <taxon>Discoba</taxon>
        <taxon>Heterolobosea</taxon>
        <taxon>Tetramitia</taxon>
        <taxon>Eutetramitia</taxon>
        <taxon>Vahlkampfiidae</taxon>
        <taxon>Naegleria</taxon>
    </lineage>
</organism>
<gene>
    <name evidence="14" type="ORF">C9374_004200</name>
</gene>
<dbReference type="CDD" id="cd06849">
    <property type="entry name" value="lipoyl_domain"/>
    <property type="match status" value="1"/>
</dbReference>
<accession>A0AA88GQW8</accession>
<dbReference type="GO" id="GO:0016407">
    <property type="term" value="F:acetyltransferase activity"/>
    <property type="evidence" value="ECO:0007669"/>
    <property type="project" value="TreeGrafter"/>
</dbReference>
<dbReference type="InterPro" id="IPR036625">
    <property type="entry name" value="E3-bd_dom_sf"/>
</dbReference>